<dbReference type="EMBL" id="BAABME010001209">
    <property type="protein sequence ID" value="GAA0148253.1"/>
    <property type="molecule type" value="Genomic_DNA"/>
</dbReference>
<proteinExistence type="predicted"/>
<protein>
    <recommendedName>
        <fullName evidence="4">Gag protein</fullName>
    </recommendedName>
</protein>
<evidence type="ECO:0000313" key="3">
    <source>
        <dbReference type="Proteomes" id="UP001454036"/>
    </source>
</evidence>
<accession>A0AAV3PAG5</accession>
<dbReference type="Proteomes" id="UP001454036">
    <property type="component" value="Unassembled WGS sequence"/>
</dbReference>
<evidence type="ECO:0008006" key="4">
    <source>
        <dbReference type="Google" id="ProtNLM"/>
    </source>
</evidence>
<gene>
    <name evidence="2" type="ORF">LIER_07748</name>
</gene>
<name>A0AAV3PAG5_LITER</name>
<feature type="region of interest" description="Disordered" evidence="1">
    <location>
        <begin position="156"/>
        <end position="194"/>
    </location>
</feature>
<feature type="compositionally biased region" description="Basic and acidic residues" evidence="1">
    <location>
        <begin position="181"/>
        <end position="194"/>
    </location>
</feature>
<organism evidence="2 3">
    <name type="scientific">Lithospermum erythrorhizon</name>
    <name type="common">Purple gromwell</name>
    <name type="synonym">Lithospermum officinale var. erythrorhizon</name>
    <dbReference type="NCBI Taxonomy" id="34254"/>
    <lineage>
        <taxon>Eukaryota</taxon>
        <taxon>Viridiplantae</taxon>
        <taxon>Streptophyta</taxon>
        <taxon>Embryophyta</taxon>
        <taxon>Tracheophyta</taxon>
        <taxon>Spermatophyta</taxon>
        <taxon>Magnoliopsida</taxon>
        <taxon>eudicotyledons</taxon>
        <taxon>Gunneridae</taxon>
        <taxon>Pentapetalae</taxon>
        <taxon>asterids</taxon>
        <taxon>lamiids</taxon>
        <taxon>Boraginales</taxon>
        <taxon>Boraginaceae</taxon>
        <taxon>Boraginoideae</taxon>
        <taxon>Lithospermeae</taxon>
        <taxon>Lithospermum</taxon>
    </lineage>
</organism>
<comment type="caution">
    <text evidence="2">The sequence shown here is derived from an EMBL/GenBank/DDBJ whole genome shotgun (WGS) entry which is preliminary data.</text>
</comment>
<evidence type="ECO:0000313" key="2">
    <source>
        <dbReference type="EMBL" id="GAA0148253.1"/>
    </source>
</evidence>
<evidence type="ECO:0000256" key="1">
    <source>
        <dbReference type="SAM" id="MobiDB-lite"/>
    </source>
</evidence>
<keyword evidence="3" id="KW-1185">Reference proteome</keyword>
<sequence>MFVTPISHQRELVQAPSAHGDPIVASMQQQLDTFKKFMATAFPASIAPVAPTTKMPFSDRLDAFQLPPGYKLPHLEFYDGIGDSIKHLQGYIVHMTITSNNRDVYAKAFSNSLTGKARDCGTGQPVDLRETVLRKEGNVLPRESPVWERIQRDMGQFAGKPHKGTGQTTTPVPGRMRGNPRKRDQNSYYEYHRE</sequence>
<dbReference type="AlphaFoldDB" id="A0AAV3PAG5"/>
<reference evidence="2 3" key="1">
    <citation type="submission" date="2024-01" db="EMBL/GenBank/DDBJ databases">
        <title>The complete chloroplast genome sequence of Lithospermum erythrorhizon: insights into the phylogenetic relationship among Boraginaceae species and the maternal lineages of purple gromwells.</title>
        <authorList>
            <person name="Okada T."/>
            <person name="Watanabe K."/>
        </authorList>
    </citation>
    <scope>NUCLEOTIDE SEQUENCE [LARGE SCALE GENOMIC DNA]</scope>
</reference>